<evidence type="ECO:0000313" key="1">
    <source>
        <dbReference type="EMBL" id="SFP75335.1"/>
    </source>
</evidence>
<sequence>MSLTLVIFDVDGTLVDSQAQITASMQGAFVAEGLKPPSRAAVLTIVGLSLPQAIAQLAPGQGAATVARLVEGYKDHYTHLRANDPQAGGSPLFPGAREALERLAQRDEVLLGVATGKSRRGLTHVIETHDLAHFFLTTQVADDHPSKPHPSMIQACMAATGAEAARTVMVGDTSFDMEMGRAAGVRCLGVDWGYHPRVQLQAAGAERILDDFAALDAALDEMWEIA</sequence>
<dbReference type="GO" id="GO:0006281">
    <property type="term" value="P:DNA repair"/>
    <property type="evidence" value="ECO:0007669"/>
    <property type="project" value="TreeGrafter"/>
</dbReference>
<protein>
    <submittedName>
        <fullName evidence="1">Phosphoglycolate phosphatase</fullName>
    </submittedName>
</protein>
<proteinExistence type="predicted"/>
<dbReference type="GO" id="GO:0008967">
    <property type="term" value="F:phosphoglycolate phosphatase activity"/>
    <property type="evidence" value="ECO:0007669"/>
    <property type="project" value="TreeGrafter"/>
</dbReference>
<dbReference type="InterPro" id="IPR023214">
    <property type="entry name" value="HAD_sf"/>
</dbReference>
<dbReference type="InterPro" id="IPR036412">
    <property type="entry name" value="HAD-like_sf"/>
</dbReference>
<dbReference type="Pfam" id="PF13419">
    <property type="entry name" value="HAD_2"/>
    <property type="match status" value="1"/>
</dbReference>
<dbReference type="GO" id="GO:0005829">
    <property type="term" value="C:cytosol"/>
    <property type="evidence" value="ECO:0007669"/>
    <property type="project" value="TreeGrafter"/>
</dbReference>
<gene>
    <name evidence="1" type="ORF">SAMN04488047_11236</name>
</gene>
<dbReference type="SFLD" id="SFLDG01135">
    <property type="entry name" value="C1.5.6:_HAD__Beta-PGM__Phospha"/>
    <property type="match status" value="1"/>
</dbReference>
<dbReference type="InterPro" id="IPR006439">
    <property type="entry name" value="HAD-SF_hydro_IA"/>
</dbReference>
<keyword evidence="2" id="KW-1185">Reference proteome</keyword>
<dbReference type="Gene3D" id="1.10.150.240">
    <property type="entry name" value="Putative phosphatase, domain 2"/>
    <property type="match status" value="1"/>
</dbReference>
<dbReference type="Gene3D" id="3.40.50.1000">
    <property type="entry name" value="HAD superfamily/HAD-like"/>
    <property type="match status" value="1"/>
</dbReference>
<dbReference type="InterPro" id="IPR041492">
    <property type="entry name" value="HAD_2"/>
</dbReference>
<dbReference type="NCBIfam" id="TIGR01549">
    <property type="entry name" value="HAD-SF-IA-v1"/>
    <property type="match status" value="1"/>
</dbReference>
<dbReference type="SFLD" id="SFLDS00003">
    <property type="entry name" value="Haloacid_Dehalogenase"/>
    <property type="match status" value="1"/>
</dbReference>
<accession>A0A1I5SX27</accession>
<dbReference type="Proteomes" id="UP000199356">
    <property type="component" value="Unassembled WGS sequence"/>
</dbReference>
<dbReference type="SFLD" id="SFLDG01129">
    <property type="entry name" value="C1.5:_HAD__Beta-PGM__Phosphata"/>
    <property type="match status" value="1"/>
</dbReference>
<dbReference type="STRING" id="441119.SAMN04488047_11236"/>
<dbReference type="RefSeq" id="WP_093423305.1">
    <property type="nucleotide sequence ID" value="NZ_FOXA01000012.1"/>
</dbReference>
<dbReference type="PANTHER" id="PTHR43434:SF24">
    <property type="entry name" value="HYDROLASE-RELATED"/>
    <property type="match status" value="1"/>
</dbReference>
<dbReference type="SUPFAM" id="SSF56784">
    <property type="entry name" value="HAD-like"/>
    <property type="match status" value="1"/>
</dbReference>
<dbReference type="OrthoDB" id="9793014at2"/>
<reference evidence="1 2" key="1">
    <citation type="submission" date="2016-10" db="EMBL/GenBank/DDBJ databases">
        <authorList>
            <person name="de Groot N.N."/>
        </authorList>
    </citation>
    <scope>NUCLEOTIDE SEQUENCE [LARGE SCALE GENOMIC DNA]</scope>
    <source>
        <strain evidence="1 2">DSM 19547</strain>
    </source>
</reference>
<dbReference type="PANTHER" id="PTHR43434">
    <property type="entry name" value="PHOSPHOGLYCOLATE PHOSPHATASE"/>
    <property type="match status" value="1"/>
</dbReference>
<dbReference type="InterPro" id="IPR023198">
    <property type="entry name" value="PGP-like_dom2"/>
</dbReference>
<name>A0A1I5SX27_9RHOB</name>
<dbReference type="EMBL" id="FOXA01000012">
    <property type="protein sequence ID" value="SFP75335.1"/>
    <property type="molecule type" value="Genomic_DNA"/>
</dbReference>
<dbReference type="AlphaFoldDB" id="A0A1I5SX27"/>
<dbReference type="InterPro" id="IPR050155">
    <property type="entry name" value="HAD-like_hydrolase_sf"/>
</dbReference>
<evidence type="ECO:0000313" key="2">
    <source>
        <dbReference type="Proteomes" id="UP000199356"/>
    </source>
</evidence>
<organism evidence="1 2">
    <name type="scientific">Tranquillimonas alkanivorans</name>
    <dbReference type="NCBI Taxonomy" id="441119"/>
    <lineage>
        <taxon>Bacteria</taxon>
        <taxon>Pseudomonadati</taxon>
        <taxon>Pseudomonadota</taxon>
        <taxon>Alphaproteobacteria</taxon>
        <taxon>Rhodobacterales</taxon>
        <taxon>Roseobacteraceae</taxon>
        <taxon>Tranquillimonas</taxon>
    </lineage>
</organism>